<dbReference type="PANTHER" id="PTHR24305:SF166">
    <property type="entry name" value="CYTOCHROME P450 12A4, MITOCHONDRIAL-RELATED"/>
    <property type="match status" value="1"/>
</dbReference>
<dbReference type="InterPro" id="IPR050121">
    <property type="entry name" value="Cytochrome_P450_monoxygenase"/>
</dbReference>
<evidence type="ECO:0000256" key="3">
    <source>
        <dbReference type="SAM" id="SignalP"/>
    </source>
</evidence>
<feature type="binding site" description="axial binding residue" evidence="2">
    <location>
        <position position="511"/>
    </location>
    <ligand>
        <name>heme</name>
        <dbReference type="ChEBI" id="CHEBI:30413"/>
    </ligand>
    <ligandPart>
        <name>Fe</name>
        <dbReference type="ChEBI" id="CHEBI:18248"/>
    </ligandPart>
</feature>
<dbReference type="GeneID" id="67020786"/>
<dbReference type="GO" id="GO:0004497">
    <property type="term" value="F:monooxygenase activity"/>
    <property type="evidence" value="ECO:0007669"/>
    <property type="project" value="InterPro"/>
</dbReference>
<organism evidence="4 5">
    <name type="scientific">Alternaria atra</name>
    <dbReference type="NCBI Taxonomy" id="119953"/>
    <lineage>
        <taxon>Eukaryota</taxon>
        <taxon>Fungi</taxon>
        <taxon>Dikarya</taxon>
        <taxon>Ascomycota</taxon>
        <taxon>Pezizomycotina</taxon>
        <taxon>Dothideomycetes</taxon>
        <taxon>Pleosporomycetidae</taxon>
        <taxon>Pleosporales</taxon>
        <taxon>Pleosporineae</taxon>
        <taxon>Pleosporaceae</taxon>
        <taxon>Alternaria</taxon>
        <taxon>Alternaria sect. Ulocladioides</taxon>
    </lineage>
</organism>
<name>A0A8J2I812_9PLEO</name>
<reference evidence="4" key="1">
    <citation type="submission" date="2021-05" db="EMBL/GenBank/DDBJ databases">
        <authorList>
            <person name="Stam R."/>
        </authorList>
    </citation>
    <scope>NUCLEOTIDE SEQUENCE</scope>
    <source>
        <strain evidence="4">CS162</strain>
    </source>
</reference>
<keyword evidence="3" id="KW-0732">Signal</keyword>
<protein>
    <recommendedName>
        <fullName evidence="6">Cytochrome P450 monooxygenase</fullName>
    </recommendedName>
</protein>
<accession>A0A8J2I812</accession>
<dbReference type="Pfam" id="PF00067">
    <property type="entry name" value="p450"/>
    <property type="match status" value="1"/>
</dbReference>
<dbReference type="Proteomes" id="UP000676310">
    <property type="component" value="Unassembled WGS sequence"/>
</dbReference>
<dbReference type="InterPro" id="IPR001128">
    <property type="entry name" value="Cyt_P450"/>
</dbReference>
<evidence type="ECO:0000313" key="4">
    <source>
        <dbReference type="EMBL" id="CAG5178342.1"/>
    </source>
</evidence>
<dbReference type="GO" id="GO:0020037">
    <property type="term" value="F:heme binding"/>
    <property type="evidence" value="ECO:0007669"/>
    <property type="project" value="InterPro"/>
</dbReference>
<dbReference type="AlphaFoldDB" id="A0A8J2I812"/>
<dbReference type="Gene3D" id="1.10.630.10">
    <property type="entry name" value="Cytochrome P450"/>
    <property type="match status" value="1"/>
</dbReference>
<keyword evidence="5" id="KW-1185">Reference proteome</keyword>
<dbReference type="PRINTS" id="PR00385">
    <property type="entry name" value="P450"/>
</dbReference>
<dbReference type="InterPro" id="IPR002401">
    <property type="entry name" value="Cyt_P450_E_grp-I"/>
</dbReference>
<dbReference type="OrthoDB" id="1470350at2759"/>
<keyword evidence="2" id="KW-0349">Heme</keyword>
<comment type="similarity">
    <text evidence="1">Belongs to the cytochrome P450 family.</text>
</comment>
<dbReference type="InterPro" id="IPR036396">
    <property type="entry name" value="Cyt_P450_sf"/>
</dbReference>
<dbReference type="RefSeq" id="XP_043172220.1">
    <property type="nucleotide sequence ID" value="XM_043316285.1"/>
</dbReference>
<dbReference type="GO" id="GO:0005506">
    <property type="term" value="F:iron ion binding"/>
    <property type="evidence" value="ECO:0007669"/>
    <property type="project" value="InterPro"/>
</dbReference>
<keyword evidence="2" id="KW-0479">Metal-binding</keyword>
<evidence type="ECO:0008006" key="6">
    <source>
        <dbReference type="Google" id="ProtNLM"/>
    </source>
</evidence>
<evidence type="ECO:0000256" key="1">
    <source>
        <dbReference type="ARBA" id="ARBA00010617"/>
    </source>
</evidence>
<dbReference type="PRINTS" id="PR00463">
    <property type="entry name" value="EP450I"/>
</dbReference>
<comment type="caution">
    <text evidence="4">The sequence shown here is derived from an EMBL/GenBank/DDBJ whole genome shotgun (WGS) entry which is preliminary data.</text>
</comment>
<evidence type="ECO:0000256" key="2">
    <source>
        <dbReference type="PIRSR" id="PIRSR602401-1"/>
    </source>
</evidence>
<sequence length="582" mass="66178">MVLLTILFTLLALPVALTIWSAQSLAQNRAKAKATGLPYIERWISPMNPFWLLCGSRFVRLCERLGIATENMSRIYSYGWEANTRAEVHKHVGSDVFIVVHPGGLQLCVADSAVTYDILQRRRDFRRNMEEMAVLNVYGKNLSTTDDEEWQRHRKMTGVTFTEKNNELVWKQSLSQTEGMLEFWTKRCKQPIRSTHEDTKVFTLNVLAAAMFDKVYPFEGKSEENESKHEGDTSYMYRASLSTILGSIIQIFILGEEGLKAWWTPKSWKGAAEAMVTFRSYILHLMNEERTYIKQGRTDRQHLVARLVRAIEADEKTNDAALDKLAEENTITKNVNMTEEEIISNLFVYAFAGNDTTAIALTSILYHLAANPQSQEWIAEELQYYLTSSDTSTWSFENFKKLKRCGAVIMETLRICHPLSQLVKTTGPAPQPLKYNGETYIVPPGTSVHCSIPALHANPKYWGPDPLAWNPSQHISASRSQGIELGVFESEVLAPDTSEHYLAWAWGQRVCPGKRFSQVELVAVLAALLRDWKVEVVPEPGETKEGAMRRAWECSLKVDHEGHMLHEMVDPESVGLRWVKRA</sequence>
<feature type="signal peptide" evidence="3">
    <location>
        <begin position="1"/>
        <end position="18"/>
    </location>
</feature>
<dbReference type="PANTHER" id="PTHR24305">
    <property type="entry name" value="CYTOCHROME P450"/>
    <property type="match status" value="1"/>
</dbReference>
<comment type="cofactor">
    <cofactor evidence="2">
        <name>heme</name>
        <dbReference type="ChEBI" id="CHEBI:30413"/>
    </cofactor>
</comment>
<dbReference type="GO" id="GO:0016705">
    <property type="term" value="F:oxidoreductase activity, acting on paired donors, with incorporation or reduction of molecular oxygen"/>
    <property type="evidence" value="ECO:0007669"/>
    <property type="project" value="InterPro"/>
</dbReference>
<evidence type="ECO:0000313" key="5">
    <source>
        <dbReference type="Proteomes" id="UP000676310"/>
    </source>
</evidence>
<proteinExistence type="inferred from homology"/>
<gene>
    <name evidence="4" type="ORF">ALTATR162_LOCUS8652</name>
</gene>
<feature type="chain" id="PRO_5035283882" description="Cytochrome P450 monooxygenase" evidence="3">
    <location>
        <begin position="19"/>
        <end position="582"/>
    </location>
</feature>
<keyword evidence="2" id="KW-0408">Iron</keyword>
<dbReference type="EMBL" id="CAJRGZ010000023">
    <property type="protein sequence ID" value="CAG5178342.1"/>
    <property type="molecule type" value="Genomic_DNA"/>
</dbReference>
<dbReference type="SUPFAM" id="SSF48264">
    <property type="entry name" value="Cytochrome P450"/>
    <property type="match status" value="1"/>
</dbReference>